<dbReference type="HOGENOM" id="CLU_1060309_0_0_10"/>
<sequence length="262" mass="30408">MNISNLLYYILNLIVEGQKWQYQNATCTNKRPKLYFTTLQWIAILLAVIFVLTNHTGLNTNIIDFLLSSLSIMTGLFLALIVVVYDKFKELDFNVEEDEDKINKVKSWNYLRQFNALTSYSIFIALIVISILIGSLLYGYQTNISDIQFARSFNSIDINLTIKTVFIIIVRFCMVYFLLDFFILTIYAVSSLFQFINIEMLSKKPPYSVNERMVLSDTKTLKVKYPKLSIIAKLIIFFIVMGIIAYEFEPIKIAIQKLLNIN</sequence>
<keyword evidence="1" id="KW-0812">Transmembrane</keyword>
<dbReference type="Proteomes" id="UP000007486">
    <property type="component" value="Chromosome"/>
</dbReference>
<keyword evidence="1" id="KW-1133">Transmembrane helix</keyword>
<name>F0R4Y3_PHOSB</name>
<keyword evidence="1" id="KW-0472">Membrane</keyword>
<feature type="transmembrane region" description="Helical" evidence="1">
    <location>
        <begin position="160"/>
        <end position="189"/>
    </location>
</feature>
<dbReference type="eggNOG" id="ENOG5030Y9D">
    <property type="taxonomic scope" value="Bacteria"/>
</dbReference>
<feature type="transmembrane region" description="Helical" evidence="1">
    <location>
        <begin position="117"/>
        <end position="140"/>
    </location>
</feature>
<evidence type="ECO:0000313" key="2">
    <source>
        <dbReference type="EMBL" id="ADY36730.1"/>
    </source>
</evidence>
<proteinExistence type="predicted"/>
<dbReference type="RefSeq" id="WP_013618159.1">
    <property type="nucleotide sequence ID" value="NC_015164.1"/>
</dbReference>
<evidence type="ECO:0000256" key="1">
    <source>
        <dbReference type="SAM" id="Phobius"/>
    </source>
</evidence>
<accession>F0R4Y3</accession>
<feature type="transmembrane region" description="Helical" evidence="1">
    <location>
        <begin position="34"/>
        <end position="53"/>
    </location>
</feature>
<reference evidence="2 3" key="1">
    <citation type="journal article" date="2011" name="Stand. Genomic Sci.">
        <title>Complete genome sequence of Bacteroides salanitronis type strain (BL78).</title>
        <authorList>
            <person name="Gronow S."/>
            <person name="Held B."/>
            <person name="Lucas S."/>
            <person name="Lapidus A."/>
            <person name="Del Rio T.G."/>
            <person name="Nolan M."/>
            <person name="Tice H."/>
            <person name="Deshpande S."/>
            <person name="Cheng J.F."/>
            <person name="Pitluck S."/>
            <person name="Liolios K."/>
            <person name="Pagani I."/>
            <person name="Ivanova N."/>
            <person name="Mavromatis K."/>
            <person name="Pati A."/>
            <person name="Tapia R."/>
            <person name="Han C."/>
            <person name="Goodwin L."/>
            <person name="Chen A."/>
            <person name="Palaniappan K."/>
            <person name="Land M."/>
            <person name="Hauser L."/>
            <person name="Chang Y.J."/>
            <person name="Jeffries C.D."/>
            <person name="Brambilla E.M."/>
            <person name="Rohde M."/>
            <person name="Goker M."/>
            <person name="Detter J.C."/>
            <person name="Woyke T."/>
            <person name="Bristow J."/>
            <person name="Markowitz V."/>
            <person name="Hugenholtz P."/>
            <person name="Kyrpides N.C."/>
            <person name="Klenk H.P."/>
            <person name="Eisen J.A."/>
        </authorList>
    </citation>
    <scope>NUCLEOTIDE SEQUENCE [LARGE SCALE GENOMIC DNA]</scope>
    <source>
        <strain evidence="2 3">DSM 18170</strain>
    </source>
</reference>
<evidence type="ECO:0008006" key="4">
    <source>
        <dbReference type="Google" id="ProtNLM"/>
    </source>
</evidence>
<dbReference type="EMBL" id="CP002530">
    <property type="protein sequence ID" value="ADY36730.1"/>
    <property type="molecule type" value="Genomic_DNA"/>
</dbReference>
<dbReference type="OrthoDB" id="1068494at2"/>
<evidence type="ECO:0000313" key="3">
    <source>
        <dbReference type="Proteomes" id="UP000007486"/>
    </source>
</evidence>
<feature type="transmembrane region" description="Helical" evidence="1">
    <location>
        <begin position="230"/>
        <end position="248"/>
    </location>
</feature>
<dbReference type="KEGG" id="bsa:Bacsa_2175"/>
<feature type="transmembrane region" description="Helical" evidence="1">
    <location>
        <begin position="65"/>
        <end position="85"/>
    </location>
</feature>
<protein>
    <recommendedName>
        <fullName evidence="4">Transmembrane protein</fullName>
    </recommendedName>
</protein>
<gene>
    <name evidence="2" type="ordered locus">Bacsa_2175</name>
</gene>
<keyword evidence="3" id="KW-1185">Reference proteome</keyword>
<dbReference type="AlphaFoldDB" id="F0R4Y3"/>
<organism evidence="2 3">
    <name type="scientific">Phocaeicola salanitronis (strain DSM 18170 / JCM 13657 / CCUG 60908 / BL78)</name>
    <name type="common">Bacteroides salanitronis</name>
    <dbReference type="NCBI Taxonomy" id="667015"/>
    <lineage>
        <taxon>Bacteria</taxon>
        <taxon>Pseudomonadati</taxon>
        <taxon>Bacteroidota</taxon>
        <taxon>Bacteroidia</taxon>
        <taxon>Bacteroidales</taxon>
        <taxon>Bacteroidaceae</taxon>
        <taxon>Phocaeicola</taxon>
    </lineage>
</organism>